<dbReference type="OrthoDB" id="10261807at2759"/>
<dbReference type="InterPro" id="IPR003829">
    <property type="entry name" value="Pirin_N_dom"/>
</dbReference>
<evidence type="ECO:0000313" key="4">
    <source>
        <dbReference type="EMBL" id="KAG7575366.1"/>
    </source>
</evidence>
<organism evidence="4 5">
    <name type="scientific">Filobasidium floriforme</name>
    <dbReference type="NCBI Taxonomy" id="5210"/>
    <lineage>
        <taxon>Eukaryota</taxon>
        <taxon>Fungi</taxon>
        <taxon>Dikarya</taxon>
        <taxon>Basidiomycota</taxon>
        <taxon>Agaricomycotina</taxon>
        <taxon>Tremellomycetes</taxon>
        <taxon>Filobasidiales</taxon>
        <taxon>Filobasidiaceae</taxon>
        <taxon>Filobasidium</taxon>
    </lineage>
</organism>
<dbReference type="PANTHER" id="PTHR43212:SF3">
    <property type="entry name" value="QUERCETIN 2,3-DIOXYGENASE"/>
    <property type="match status" value="1"/>
</dbReference>
<dbReference type="EMBL" id="JABELV010000004">
    <property type="protein sequence ID" value="KAG7575366.1"/>
    <property type="molecule type" value="Genomic_DNA"/>
</dbReference>
<evidence type="ECO:0000256" key="1">
    <source>
        <dbReference type="ARBA" id="ARBA00008416"/>
    </source>
</evidence>
<keyword evidence="5" id="KW-1185">Reference proteome</keyword>
<evidence type="ECO:0000313" key="5">
    <source>
        <dbReference type="Proteomes" id="UP000812966"/>
    </source>
</evidence>
<accession>A0A8K0JTB5</accession>
<dbReference type="PANTHER" id="PTHR43212">
    <property type="entry name" value="QUERCETIN 2,3-DIOXYGENASE"/>
    <property type="match status" value="1"/>
</dbReference>
<gene>
    <name evidence="4" type="ORF">FFLO_00356</name>
</gene>
<dbReference type="AlphaFoldDB" id="A0A8K0JTB5"/>
<evidence type="ECO:0000256" key="2">
    <source>
        <dbReference type="RuleBase" id="RU003457"/>
    </source>
</evidence>
<proteinExistence type="inferred from homology"/>
<dbReference type="SUPFAM" id="SSF51182">
    <property type="entry name" value="RmlC-like cupins"/>
    <property type="match status" value="1"/>
</dbReference>
<protein>
    <recommendedName>
        <fullName evidence="3">Pirin N-terminal domain-containing protein</fullName>
    </recommendedName>
</protein>
<dbReference type="InterPro" id="IPR012093">
    <property type="entry name" value="Pirin"/>
</dbReference>
<dbReference type="CDD" id="cd02910">
    <property type="entry name" value="cupin_Yhhw_N"/>
    <property type="match status" value="1"/>
</dbReference>
<reference evidence="4" key="1">
    <citation type="submission" date="2020-04" db="EMBL/GenBank/DDBJ databases">
        <title>Analysis of mating type loci in Filobasidium floriforme.</title>
        <authorList>
            <person name="Nowrousian M."/>
        </authorList>
    </citation>
    <scope>NUCLEOTIDE SEQUENCE</scope>
    <source>
        <strain evidence="4">CBS 6242</strain>
    </source>
</reference>
<sequence>MSASNIKFTPRKSEERGGANHGWLKTFHTFSFANYQDEAFEQYGPLRVINEDRVIPTQGFGTHAHREFEIFSYILDGQLTHRDSLHNTEILKRGDLQMTSTGTGIRHSEFNDNPKEGVHFLQIWAMPHTRGLKPNYYTRHVSDEEKRDKLVRIVAPVGAEGVKDEREAAGPAPVHSWLSMSASLLSPKASVSHTVSRPFNPSAKTQAKRVYLHLVQSSGYNTRASYTHADAAKVKVSAKGKDIEGVVLGEGDGMFIDGGVEGDVVEIESVGGREAEFVLFEMD</sequence>
<comment type="caution">
    <text evidence="4">The sequence shown here is derived from an EMBL/GenBank/DDBJ whole genome shotgun (WGS) entry which is preliminary data.</text>
</comment>
<dbReference type="InterPro" id="IPR014710">
    <property type="entry name" value="RmlC-like_jellyroll"/>
</dbReference>
<dbReference type="InterPro" id="IPR011051">
    <property type="entry name" value="RmlC_Cupin_sf"/>
</dbReference>
<evidence type="ECO:0000259" key="3">
    <source>
        <dbReference type="Pfam" id="PF02678"/>
    </source>
</evidence>
<comment type="similarity">
    <text evidence="1 2">Belongs to the pirin family.</text>
</comment>
<name>A0A8K0JTB5_9TREE</name>
<dbReference type="Gene3D" id="2.60.120.10">
    <property type="entry name" value="Jelly Rolls"/>
    <property type="match status" value="2"/>
</dbReference>
<dbReference type="Pfam" id="PF02678">
    <property type="entry name" value="Pirin"/>
    <property type="match status" value="1"/>
</dbReference>
<dbReference type="Proteomes" id="UP000812966">
    <property type="component" value="Unassembled WGS sequence"/>
</dbReference>
<feature type="domain" description="Pirin N-terminal" evidence="3">
    <location>
        <begin position="16"/>
        <end position="124"/>
    </location>
</feature>